<keyword evidence="1" id="KW-0805">Transcription regulation</keyword>
<proteinExistence type="predicted"/>
<evidence type="ECO:0000256" key="2">
    <source>
        <dbReference type="ARBA" id="ARBA00023125"/>
    </source>
</evidence>
<dbReference type="Proteomes" id="UP001205601">
    <property type="component" value="Unassembled WGS sequence"/>
</dbReference>
<dbReference type="CDD" id="cd07377">
    <property type="entry name" value="WHTH_GntR"/>
    <property type="match status" value="1"/>
</dbReference>
<dbReference type="EMBL" id="JAOCQF010000001">
    <property type="protein sequence ID" value="MCT8329823.1"/>
    <property type="molecule type" value="Genomic_DNA"/>
</dbReference>
<evidence type="ECO:0000259" key="4">
    <source>
        <dbReference type="PROSITE" id="PS50949"/>
    </source>
</evidence>
<gene>
    <name evidence="5" type="ORF">N5I32_09890</name>
</gene>
<dbReference type="RefSeq" id="WP_261495334.1">
    <property type="nucleotide sequence ID" value="NZ_JAOCQF010000001.1"/>
</dbReference>
<dbReference type="SUPFAM" id="SSF46785">
    <property type="entry name" value="Winged helix' DNA-binding domain"/>
    <property type="match status" value="1"/>
</dbReference>
<dbReference type="InterPro" id="IPR050679">
    <property type="entry name" value="Bact_HTH_transcr_reg"/>
</dbReference>
<dbReference type="InterPro" id="IPR036388">
    <property type="entry name" value="WH-like_DNA-bd_sf"/>
</dbReference>
<dbReference type="InterPro" id="IPR011663">
    <property type="entry name" value="UTRA"/>
</dbReference>
<sequence>MTDAQPSRPIPVAAGGEKISFRDVKAEIRRRIEQRVWAPGDLVPGEVELAEEFGCARATVNRAMRELTEEGLVDRKRKAGTRVRMTPLRQARFEIPLVRAEITGAGAKYRYALLSREVQAAPPWLCARLALRADSRALHLTCLHSADGVPYQYEDRWISLVALPQAETADFQTRGPNEWLVEAVPYSEVEISFLACAATPGVAAALGLEPGEPVFTVERTTWWAGAALTLVRLSYERGHRMTTRY</sequence>
<protein>
    <submittedName>
        <fullName evidence="5">GntR family transcriptional regulator</fullName>
    </submittedName>
</protein>
<keyword evidence="6" id="KW-1185">Reference proteome</keyword>
<evidence type="ECO:0000313" key="6">
    <source>
        <dbReference type="Proteomes" id="UP001205601"/>
    </source>
</evidence>
<dbReference type="InterPro" id="IPR028978">
    <property type="entry name" value="Chorismate_lyase_/UTRA_dom_sf"/>
</dbReference>
<comment type="caution">
    <text evidence="5">The sequence shown here is derived from an EMBL/GenBank/DDBJ whole genome shotgun (WGS) entry which is preliminary data.</text>
</comment>
<organism evidence="5 6">
    <name type="scientific">Albidovulum sediminis</name>
    <dbReference type="NCBI Taxonomy" id="3066345"/>
    <lineage>
        <taxon>Bacteria</taxon>
        <taxon>Pseudomonadati</taxon>
        <taxon>Pseudomonadota</taxon>
        <taxon>Alphaproteobacteria</taxon>
        <taxon>Rhodobacterales</taxon>
        <taxon>Paracoccaceae</taxon>
        <taxon>Albidovulum</taxon>
    </lineage>
</organism>
<dbReference type="SUPFAM" id="SSF64288">
    <property type="entry name" value="Chorismate lyase-like"/>
    <property type="match status" value="1"/>
</dbReference>
<dbReference type="InterPro" id="IPR000524">
    <property type="entry name" value="Tscrpt_reg_HTH_GntR"/>
</dbReference>
<dbReference type="SMART" id="SM00866">
    <property type="entry name" value="UTRA"/>
    <property type="match status" value="1"/>
</dbReference>
<dbReference type="Gene3D" id="1.10.10.10">
    <property type="entry name" value="Winged helix-like DNA-binding domain superfamily/Winged helix DNA-binding domain"/>
    <property type="match status" value="1"/>
</dbReference>
<dbReference type="InterPro" id="IPR036390">
    <property type="entry name" value="WH_DNA-bd_sf"/>
</dbReference>
<accession>A0ABT2NLL3</accession>
<evidence type="ECO:0000256" key="3">
    <source>
        <dbReference type="ARBA" id="ARBA00023163"/>
    </source>
</evidence>
<reference evidence="6" key="1">
    <citation type="submission" date="2023-07" db="EMBL/GenBank/DDBJ databases">
        <title>Defluviimonas sediminis sp. nov., isolated from mangrove sediment.</title>
        <authorList>
            <person name="Liu L."/>
            <person name="Li J."/>
            <person name="Huang Y."/>
            <person name="Pan J."/>
            <person name="Li M."/>
        </authorList>
    </citation>
    <scope>NUCLEOTIDE SEQUENCE [LARGE SCALE GENOMIC DNA]</scope>
    <source>
        <strain evidence="6">FT324</strain>
    </source>
</reference>
<dbReference type="PANTHER" id="PTHR44846:SF16">
    <property type="entry name" value="TRANSCRIPTIONAL REGULATOR PHNF-RELATED"/>
    <property type="match status" value="1"/>
</dbReference>
<dbReference type="Gene3D" id="3.40.1410.10">
    <property type="entry name" value="Chorismate lyase-like"/>
    <property type="match status" value="1"/>
</dbReference>
<keyword evidence="3" id="KW-0804">Transcription</keyword>
<dbReference type="PANTHER" id="PTHR44846">
    <property type="entry name" value="MANNOSYL-D-GLYCERATE TRANSPORT/METABOLISM SYSTEM REPRESSOR MNGR-RELATED"/>
    <property type="match status" value="1"/>
</dbReference>
<dbReference type="PROSITE" id="PS50949">
    <property type="entry name" value="HTH_GNTR"/>
    <property type="match status" value="1"/>
</dbReference>
<dbReference type="Pfam" id="PF07702">
    <property type="entry name" value="UTRA"/>
    <property type="match status" value="1"/>
</dbReference>
<evidence type="ECO:0000256" key="1">
    <source>
        <dbReference type="ARBA" id="ARBA00023015"/>
    </source>
</evidence>
<feature type="domain" description="HTH gntR-type" evidence="4">
    <location>
        <begin position="18"/>
        <end position="86"/>
    </location>
</feature>
<evidence type="ECO:0000313" key="5">
    <source>
        <dbReference type="EMBL" id="MCT8329823.1"/>
    </source>
</evidence>
<dbReference type="SMART" id="SM00345">
    <property type="entry name" value="HTH_GNTR"/>
    <property type="match status" value="1"/>
</dbReference>
<keyword evidence="2" id="KW-0238">DNA-binding</keyword>
<dbReference type="PRINTS" id="PR00035">
    <property type="entry name" value="HTHGNTR"/>
</dbReference>
<name>A0ABT2NLL3_9RHOB</name>
<dbReference type="Pfam" id="PF00392">
    <property type="entry name" value="GntR"/>
    <property type="match status" value="1"/>
</dbReference>